<evidence type="ECO:0000313" key="6">
    <source>
        <dbReference type="EMBL" id="KAK9874947.1"/>
    </source>
</evidence>
<dbReference type="GO" id="GO:0030975">
    <property type="term" value="F:thiamine binding"/>
    <property type="evidence" value="ECO:0007669"/>
    <property type="project" value="InterPro"/>
</dbReference>
<dbReference type="InterPro" id="IPR006282">
    <property type="entry name" value="Thi_PPkinase"/>
</dbReference>
<dbReference type="GO" id="GO:0005524">
    <property type="term" value="F:ATP binding"/>
    <property type="evidence" value="ECO:0007669"/>
    <property type="project" value="UniProtKB-KW"/>
</dbReference>
<dbReference type="FunFam" id="2.60.120.320:FF:000001">
    <property type="entry name" value="Thiamine pyrophosphokinase"/>
    <property type="match status" value="1"/>
</dbReference>
<dbReference type="NCBIfam" id="TIGR01378">
    <property type="entry name" value="thi_PPkinase"/>
    <property type="match status" value="1"/>
</dbReference>
<evidence type="ECO:0000256" key="4">
    <source>
        <dbReference type="ARBA" id="ARBA00022840"/>
    </source>
</evidence>
<keyword evidence="2" id="KW-0547">Nucleotide-binding</keyword>
<dbReference type="InterPro" id="IPR007373">
    <property type="entry name" value="Thiamin_PyroPKinase_B1-bd"/>
</dbReference>
<dbReference type="CDD" id="cd07995">
    <property type="entry name" value="TPK"/>
    <property type="match status" value="1"/>
</dbReference>
<dbReference type="EMBL" id="JARQZJ010000032">
    <property type="protein sequence ID" value="KAK9874947.1"/>
    <property type="molecule type" value="Genomic_DNA"/>
</dbReference>
<dbReference type="GO" id="GO:0009229">
    <property type="term" value="P:thiamine diphosphate biosynthetic process"/>
    <property type="evidence" value="ECO:0007669"/>
    <property type="project" value="InterPro"/>
</dbReference>
<gene>
    <name evidence="6" type="ORF">WA026_005762</name>
</gene>
<feature type="domain" description="Thiamin pyrophosphokinase thiamin-binding" evidence="5">
    <location>
        <begin position="199"/>
        <end position="267"/>
    </location>
</feature>
<dbReference type="SMART" id="SM00983">
    <property type="entry name" value="TPK_B1_binding"/>
    <property type="match status" value="1"/>
</dbReference>
<organism evidence="6 7">
    <name type="scientific">Henosepilachna vigintioctopunctata</name>
    <dbReference type="NCBI Taxonomy" id="420089"/>
    <lineage>
        <taxon>Eukaryota</taxon>
        <taxon>Metazoa</taxon>
        <taxon>Ecdysozoa</taxon>
        <taxon>Arthropoda</taxon>
        <taxon>Hexapoda</taxon>
        <taxon>Insecta</taxon>
        <taxon>Pterygota</taxon>
        <taxon>Neoptera</taxon>
        <taxon>Endopterygota</taxon>
        <taxon>Coleoptera</taxon>
        <taxon>Polyphaga</taxon>
        <taxon>Cucujiformia</taxon>
        <taxon>Coccinelloidea</taxon>
        <taxon>Coccinellidae</taxon>
        <taxon>Epilachninae</taxon>
        <taxon>Epilachnini</taxon>
        <taxon>Henosepilachna</taxon>
    </lineage>
</organism>
<sequence>MIFRFYSYLISTTQHIVYMIWSMRIFRPFEKLFSSLENIEYGFLILNSPVKLANNTICKIWNRAKIRLLVDGGSDSWISWVNSPLQEKCDLLLPHLVTGDFDSISSEALEKFKRNKAVQVIHTPDQNETDFTKALLELEKFQKKNNIQVTDVIVLSEVSGRLDHVMSNINTIYRAASILPEVSMYLLSSDSISWILRPGSSSISIPQKLRDNRDWCGLIPIGNPAIVSTSGLKWNLNKTKMLFGDLISTSNTYDGLPMVEIETDSCLLWTMSTNGLL</sequence>
<dbReference type="Gene3D" id="3.40.50.10240">
    <property type="entry name" value="Thiamin pyrophosphokinase, catalytic domain"/>
    <property type="match status" value="1"/>
</dbReference>
<dbReference type="Gene3D" id="2.60.120.320">
    <property type="entry name" value="Thiamin pyrophosphokinase, thiamin-binding domain"/>
    <property type="match status" value="1"/>
</dbReference>
<dbReference type="InterPro" id="IPR007371">
    <property type="entry name" value="TPK_catalytic"/>
</dbReference>
<dbReference type="InterPro" id="IPR036759">
    <property type="entry name" value="TPK_catalytic_sf"/>
</dbReference>
<dbReference type="Proteomes" id="UP001431783">
    <property type="component" value="Unassembled WGS sequence"/>
</dbReference>
<dbReference type="Pfam" id="PF04265">
    <property type="entry name" value="TPK_B1_binding"/>
    <property type="match status" value="1"/>
</dbReference>
<dbReference type="InterPro" id="IPR036371">
    <property type="entry name" value="TPK_B1-bd_sf"/>
</dbReference>
<dbReference type="SUPFAM" id="SSF63862">
    <property type="entry name" value="Thiamin pyrophosphokinase, substrate-binding domain"/>
    <property type="match status" value="1"/>
</dbReference>
<dbReference type="GO" id="GO:0016301">
    <property type="term" value="F:kinase activity"/>
    <property type="evidence" value="ECO:0007669"/>
    <property type="project" value="UniProtKB-KW"/>
</dbReference>
<keyword evidence="3" id="KW-0418">Kinase</keyword>
<evidence type="ECO:0000256" key="1">
    <source>
        <dbReference type="ARBA" id="ARBA00022679"/>
    </source>
</evidence>
<comment type="caution">
    <text evidence="6">The sequence shown here is derived from an EMBL/GenBank/DDBJ whole genome shotgun (WGS) entry which is preliminary data.</text>
</comment>
<protein>
    <recommendedName>
        <fullName evidence="5">Thiamin pyrophosphokinase thiamin-binding domain-containing protein</fullName>
    </recommendedName>
</protein>
<keyword evidence="1" id="KW-0808">Transferase</keyword>
<dbReference type="GO" id="GO:0004788">
    <property type="term" value="F:thiamine diphosphokinase activity"/>
    <property type="evidence" value="ECO:0007669"/>
    <property type="project" value="InterPro"/>
</dbReference>
<evidence type="ECO:0000259" key="5">
    <source>
        <dbReference type="SMART" id="SM00983"/>
    </source>
</evidence>
<name>A0AAW1TTT1_9CUCU</name>
<dbReference type="Pfam" id="PF04263">
    <property type="entry name" value="TPK_catalytic"/>
    <property type="match status" value="1"/>
</dbReference>
<keyword evidence="4" id="KW-0067">ATP-binding</keyword>
<accession>A0AAW1TTT1</accession>
<reference evidence="6 7" key="1">
    <citation type="submission" date="2023-03" db="EMBL/GenBank/DDBJ databases">
        <title>Genome insight into feeding habits of ladybird beetles.</title>
        <authorList>
            <person name="Li H.-S."/>
            <person name="Huang Y.-H."/>
            <person name="Pang H."/>
        </authorList>
    </citation>
    <scope>NUCLEOTIDE SEQUENCE [LARGE SCALE GENOMIC DNA]</scope>
    <source>
        <strain evidence="6">SYSU_2023b</strain>
        <tissue evidence="6">Whole body</tissue>
    </source>
</reference>
<keyword evidence="7" id="KW-1185">Reference proteome</keyword>
<dbReference type="PANTHER" id="PTHR13622:SF8">
    <property type="entry name" value="THIAMIN PYROPHOSPHOKINASE 1"/>
    <property type="match status" value="1"/>
</dbReference>
<evidence type="ECO:0000313" key="7">
    <source>
        <dbReference type="Proteomes" id="UP001431783"/>
    </source>
</evidence>
<evidence type="ECO:0000256" key="3">
    <source>
        <dbReference type="ARBA" id="ARBA00022777"/>
    </source>
</evidence>
<dbReference type="SUPFAM" id="SSF63999">
    <property type="entry name" value="Thiamin pyrophosphokinase, catalytic domain"/>
    <property type="match status" value="1"/>
</dbReference>
<dbReference type="AlphaFoldDB" id="A0AAW1TTT1"/>
<proteinExistence type="predicted"/>
<dbReference type="PANTHER" id="PTHR13622">
    <property type="entry name" value="THIAMIN PYROPHOSPHOKINASE"/>
    <property type="match status" value="1"/>
</dbReference>
<evidence type="ECO:0000256" key="2">
    <source>
        <dbReference type="ARBA" id="ARBA00022741"/>
    </source>
</evidence>
<dbReference type="GO" id="GO:0006772">
    <property type="term" value="P:thiamine metabolic process"/>
    <property type="evidence" value="ECO:0007669"/>
    <property type="project" value="InterPro"/>
</dbReference>